<protein>
    <submittedName>
        <fullName evidence="5">TPR domain protein</fullName>
    </submittedName>
</protein>
<accession>B5ECY0</accession>
<dbReference type="AlphaFoldDB" id="B5ECY0"/>
<evidence type="ECO:0000313" key="5">
    <source>
        <dbReference type="EMBL" id="ACH40597.1"/>
    </source>
</evidence>
<name>B5ECY0_CITBB</name>
<dbReference type="RefSeq" id="WP_012532034.1">
    <property type="nucleotide sequence ID" value="NC_011146.1"/>
</dbReference>
<reference evidence="5 6" key="1">
    <citation type="submission" date="2008-07" db="EMBL/GenBank/DDBJ databases">
        <title>Complete sequence of Geobacter bemidjiensis BEM.</title>
        <authorList>
            <consortium name="US DOE Joint Genome Institute"/>
            <person name="Lucas S."/>
            <person name="Copeland A."/>
            <person name="Lapidus A."/>
            <person name="Glavina del Rio T."/>
            <person name="Dalin E."/>
            <person name="Tice H."/>
            <person name="Bruce D."/>
            <person name="Goodwin L."/>
            <person name="Pitluck S."/>
            <person name="Kiss H."/>
            <person name="Brettin T."/>
            <person name="Detter J.C."/>
            <person name="Han C."/>
            <person name="Kuske C.R."/>
            <person name="Schmutz J."/>
            <person name="Larimer F."/>
            <person name="Land M."/>
            <person name="Hauser L."/>
            <person name="Kyrpides N."/>
            <person name="Lykidis A."/>
            <person name="Lovley D."/>
            <person name="Richardson P."/>
        </authorList>
    </citation>
    <scope>NUCLEOTIDE SEQUENCE [LARGE SCALE GENOMIC DNA]</scope>
    <source>
        <strain evidence="6">ATCC BAA-1014 / DSM 16622 / JCM 12645 / Bem</strain>
    </source>
</reference>
<dbReference type="InterPro" id="IPR019734">
    <property type="entry name" value="TPR_rpt"/>
</dbReference>
<keyword evidence="1" id="KW-0677">Repeat</keyword>
<dbReference type="PROSITE" id="PS50005">
    <property type="entry name" value="TPR"/>
    <property type="match status" value="1"/>
</dbReference>
<feature type="chain" id="PRO_5002832475" evidence="4">
    <location>
        <begin position="22"/>
        <end position="185"/>
    </location>
</feature>
<organism evidence="5 6">
    <name type="scientific">Citrifermentans bemidjiense (strain ATCC BAA-1014 / DSM 16622 / JCM 12645 / Bem)</name>
    <name type="common">Geobacter bemidjiensis</name>
    <dbReference type="NCBI Taxonomy" id="404380"/>
    <lineage>
        <taxon>Bacteria</taxon>
        <taxon>Pseudomonadati</taxon>
        <taxon>Thermodesulfobacteriota</taxon>
        <taxon>Desulfuromonadia</taxon>
        <taxon>Geobacterales</taxon>
        <taxon>Geobacteraceae</taxon>
        <taxon>Citrifermentans</taxon>
    </lineage>
</organism>
<evidence type="ECO:0000256" key="4">
    <source>
        <dbReference type="SAM" id="SignalP"/>
    </source>
</evidence>
<evidence type="ECO:0000256" key="3">
    <source>
        <dbReference type="PROSITE-ProRule" id="PRU00339"/>
    </source>
</evidence>
<dbReference type="KEGG" id="gbm:Gbem_3605"/>
<dbReference type="PROSITE" id="PS50293">
    <property type="entry name" value="TPR_REGION"/>
    <property type="match status" value="1"/>
</dbReference>
<feature type="repeat" description="TPR" evidence="3">
    <location>
        <begin position="81"/>
        <end position="114"/>
    </location>
</feature>
<dbReference type="InterPro" id="IPR013105">
    <property type="entry name" value="TPR_2"/>
</dbReference>
<feature type="signal peptide" evidence="4">
    <location>
        <begin position="1"/>
        <end position="21"/>
    </location>
</feature>
<dbReference type="Pfam" id="PF00515">
    <property type="entry name" value="TPR_1"/>
    <property type="match status" value="1"/>
</dbReference>
<keyword evidence="2 3" id="KW-0802">TPR repeat</keyword>
<dbReference type="Proteomes" id="UP000008825">
    <property type="component" value="Chromosome"/>
</dbReference>
<dbReference type="SMART" id="SM00028">
    <property type="entry name" value="TPR"/>
    <property type="match status" value="3"/>
</dbReference>
<dbReference type="InterPro" id="IPR050498">
    <property type="entry name" value="Ycf3"/>
</dbReference>
<dbReference type="PANTHER" id="PTHR44858:SF18">
    <property type="entry name" value="TETRATRICOPEPTIDE REPEAT (TPR) PROTEIN"/>
    <property type="match status" value="1"/>
</dbReference>
<dbReference type="EMBL" id="CP001124">
    <property type="protein sequence ID" value="ACH40597.1"/>
    <property type="molecule type" value="Genomic_DNA"/>
</dbReference>
<keyword evidence="4" id="KW-0732">Signal</keyword>
<evidence type="ECO:0000256" key="2">
    <source>
        <dbReference type="ARBA" id="ARBA00022803"/>
    </source>
</evidence>
<dbReference type="STRING" id="404380.Gbem_3605"/>
<dbReference type="Pfam" id="PF07719">
    <property type="entry name" value="TPR_2"/>
    <property type="match status" value="1"/>
</dbReference>
<gene>
    <name evidence="5" type="ordered locus">Gbem_3605</name>
</gene>
<dbReference type="eggNOG" id="COG0457">
    <property type="taxonomic scope" value="Bacteria"/>
</dbReference>
<evidence type="ECO:0000256" key="1">
    <source>
        <dbReference type="ARBA" id="ARBA00022737"/>
    </source>
</evidence>
<dbReference type="InterPro" id="IPR011990">
    <property type="entry name" value="TPR-like_helical_dom_sf"/>
</dbReference>
<sequence>MLYKVAMTLLLTIWFSSSALGYSEPSAQDLEQEFSRYSELLRTDGKNPRYLNGLGFACYRLNRLPQAIEAYQKSLSYDPQATTFNNLGAAYLRLKQFENAEHAFRKALELDSSAVKAAYNLAVALYREDRFYAAYQAYRQAKQIDADYVKKRFEASNARDELRKAVLQMSDKDASRLALRRLEAE</sequence>
<dbReference type="Gene3D" id="1.25.40.10">
    <property type="entry name" value="Tetratricopeptide repeat domain"/>
    <property type="match status" value="2"/>
</dbReference>
<dbReference type="PANTHER" id="PTHR44858">
    <property type="entry name" value="TETRATRICOPEPTIDE REPEAT PROTEIN 6"/>
    <property type="match status" value="1"/>
</dbReference>
<dbReference type="SUPFAM" id="SSF48452">
    <property type="entry name" value="TPR-like"/>
    <property type="match status" value="1"/>
</dbReference>
<reference evidence="5 6" key="2">
    <citation type="journal article" date="2010" name="BMC Genomics">
        <title>The genome of Geobacter bemidjiensis, exemplar for the subsurface clade of Geobacter species that predominate in Fe(III)-reducing subsurface environments.</title>
        <authorList>
            <person name="Aklujkar M."/>
            <person name="Young N.D."/>
            <person name="Holmes D."/>
            <person name="Chavan M."/>
            <person name="Risso C."/>
            <person name="Kiss H.E."/>
            <person name="Han C.S."/>
            <person name="Land M.L."/>
            <person name="Lovley D.R."/>
        </authorList>
    </citation>
    <scope>NUCLEOTIDE SEQUENCE [LARGE SCALE GENOMIC DNA]</scope>
    <source>
        <strain evidence="6">ATCC BAA-1014 / DSM 16622 / JCM 12645 / Bem</strain>
    </source>
</reference>
<evidence type="ECO:0000313" key="6">
    <source>
        <dbReference type="Proteomes" id="UP000008825"/>
    </source>
</evidence>
<keyword evidence="6" id="KW-1185">Reference proteome</keyword>
<dbReference type="HOGENOM" id="CLU_1459335_0_0_7"/>
<dbReference type="OrthoDB" id="5338908at2"/>
<proteinExistence type="predicted"/>